<keyword evidence="2" id="KW-1185">Reference proteome</keyword>
<organism evidence="1 2">
    <name type="scientific">Paragonimus heterotremus</name>
    <dbReference type="NCBI Taxonomy" id="100268"/>
    <lineage>
        <taxon>Eukaryota</taxon>
        <taxon>Metazoa</taxon>
        <taxon>Spiralia</taxon>
        <taxon>Lophotrochozoa</taxon>
        <taxon>Platyhelminthes</taxon>
        <taxon>Trematoda</taxon>
        <taxon>Digenea</taxon>
        <taxon>Plagiorchiida</taxon>
        <taxon>Troglotremata</taxon>
        <taxon>Troglotrematidae</taxon>
        <taxon>Paragonimus</taxon>
    </lineage>
</organism>
<accession>A0A8J4SMH3</accession>
<name>A0A8J4SMH3_9TREM</name>
<gene>
    <name evidence="1" type="ORF">PHET_07843</name>
</gene>
<sequence>MQQSVPTTSTGDLITSSLSDLEFLSAELSKLPAPKVLSLAGVSITPKQPPTRSANVRAALARLPKLTYMRARSLLFPVSETNSS</sequence>
<evidence type="ECO:0000313" key="1">
    <source>
        <dbReference type="EMBL" id="KAF5398522.1"/>
    </source>
</evidence>
<evidence type="ECO:0000313" key="2">
    <source>
        <dbReference type="Proteomes" id="UP000748531"/>
    </source>
</evidence>
<proteinExistence type="predicted"/>
<dbReference type="EMBL" id="LUCH01004920">
    <property type="protein sequence ID" value="KAF5398522.1"/>
    <property type="molecule type" value="Genomic_DNA"/>
</dbReference>
<dbReference type="AlphaFoldDB" id="A0A8J4SMH3"/>
<reference evidence="1" key="1">
    <citation type="submission" date="2019-05" db="EMBL/GenBank/DDBJ databases">
        <title>Annotation for the trematode Paragonimus heterotremus.</title>
        <authorList>
            <person name="Choi Y.-J."/>
        </authorList>
    </citation>
    <scope>NUCLEOTIDE SEQUENCE</scope>
    <source>
        <strain evidence="1">LC</strain>
    </source>
</reference>
<dbReference type="Proteomes" id="UP000748531">
    <property type="component" value="Unassembled WGS sequence"/>
</dbReference>
<protein>
    <submittedName>
        <fullName evidence="1">Uncharacterized protein</fullName>
    </submittedName>
</protein>
<comment type="caution">
    <text evidence="1">The sequence shown here is derived from an EMBL/GenBank/DDBJ whole genome shotgun (WGS) entry which is preliminary data.</text>
</comment>